<feature type="compositionally biased region" description="Basic and acidic residues" evidence="1">
    <location>
        <begin position="112"/>
        <end position="124"/>
    </location>
</feature>
<sequence>MGDEKSSLSGSAEGSYGSYRRTSPSIKPFTQESLERLETRTSSVIRDYGFLPRRTPIVVDGGRLPTKYEPFPSYMYGRPLEEIDRFIFEEEKEKKVEEEDRRTGDEQIAGGREGKGKELRDQEVGTIEDVVRSRKACTERGNGVEIQRREEKQRQ</sequence>
<keyword evidence="2" id="KW-0407">Ion channel</keyword>
<dbReference type="GO" id="GO:0034220">
    <property type="term" value="P:monoatomic ion transmembrane transport"/>
    <property type="evidence" value="ECO:0007669"/>
    <property type="project" value="UniProtKB-KW"/>
</dbReference>
<name>A0A5B7FGL5_PORTR</name>
<dbReference type="OrthoDB" id="2984333at2759"/>
<organism evidence="2 3">
    <name type="scientific">Portunus trituberculatus</name>
    <name type="common">Swimming crab</name>
    <name type="synonym">Neptunus trituberculatus</name>
    <dbReference type="NCBI Taxonomy" id="210409"/>
    <lineage>
        <taxon>Eukaryota</taxon>
        <taxon>Metazoa</taxon>
        <taxon>Ecdysozoa</taxon>
        <taxon>Arthropoda</taxon>
        <taxon>Crustacea</taxon>
        <taxon>Multicrustacea</taxon>
        <taxon>Malacostraca</taxon>
        <taxon>Eumalacostraca</taxon>
        <taxon>Eucarida</taxon>
        <taxon>Decapoda</taxon>
        <taxon>Pleocyemata</taxon>
        <taxon>Brachyura</taxon>
        <taxon>Eubrachyura</taxon>
        <taxon>Portunoidea</taxon>
        <taxon>Portunidae</taxon>
        <taxon>Portuninae</taxon>
        <taxon>Portunus</taxon>
    </lineage>
</organism>
<feature type="region of interest" description="Disordered" evidence="1">
    <location>
        <begin position="93"/>
        <end position="124"/>
    </location>
</feature>
<comment type="caution">
    <text evidence="2">The sequence shown here is derived from an EMBL/GenBank/DDBJ whole genome shotgun (WGS) entry which is preliminary data.</text>
</comment>
<dbReference type="EMBL" id="VSRR010006114">
    <property type="protein sequence ID" value="MPC44078.1"/>
    <property type="molecule type" value="Genomic_DNA"/>
</dbReference>
<dbReference type="Proteomes" id="UP000324222">
    <property type="component" value="Unassembled WGS sequence"/>
</dbReference>
<keyword evidence="2" id="KW-0406">Ion transport</keyword>
<accession>A0A5B7FGL5</accession>
<feature type="compositionally biased region" description="Polar residues" evidence="1">
    <location>
        <begin position="20"/>
        <end position="32"/>
    </location>
</feature>
<feature type="compositionally biased region" description="Basic and acidic residues" evidence="1">
    <location>
        <begin position="93"/>
        <end position="105"/>
    </location>
</feature>
<keyword evidence="2" id="KW-0813">Transport</keyword>
<evidence type="ECO:0000313" key="3">
    <source>
        <dbReference type="Proteomes" id="UP000324222"/>
    </source>
</evidence>
<proteinExistence type="predicted"/>
<dbReference type="AlphaFoldDB" id="A0A5B7FGL5"/>
<feature type="region of interest" description="Disordered" evidence="1">
    <location>
        <begin position="1"/>
        <end position="36"/>
    </location>
</feature>
<keyword evidence="3" id="KW-1185">Reference proteome</keyword>
<evidence type="ECO:0000313" key="2">
    <source>
        <dbReference type="EMBL" id="MPC44078.1"/>
    </source>
</evidence>
<protein>
    <submittedName>
        <fullName evidence="2">Sodium channel protein 60E</fullName>
    </submittedName>
</protein>
<gene>
    <name evidence="2" type="primary">NaCP60E_5</name>
    <name evidence="2" type="ORF">E2C01_037739</name>
</gene>
<evidence type="ECO:0000256" key="1">
    <source>
        <dbReference type="SAM" id="MobiDB-lite"/>
    </source>
</evidence>
<reference evidence="2 3" key="1">
    <citation type="submission" date="2019-05" db="EMBL/GenBank/DDBJ databases">
        <title>Another draft genome of Portunus trituberculatus and its Hox gene families provides insights of decapod evolution.</title>
        <authorList>
            <person name="Jeong J.-H."/>
            <person name="Song I."/>
            <person name="Kim S."/>
            <person name="Choi T."/>
            <person name="Kim D."/>
            <person name="Ryu S."/>
            <person name="Kim W."/>
        </authorList>
    </citation>
    <scope>NUCLEOTIDE SEQUENCE [LARGE SCALE GENOMIC DNA]</scope>
    <source>
        <tissue evidence="2">Muscle</tissue>
    </source>
</reference>